<keyword evidence="3" id="KW-1185">Reference proteome</keyword>
<reference evidence="2 3" key="1">
    <citation type="submission" date="2016-10" db="EMBL/GenBank/DDBJ databases">
        <authorList>
            <person name="de Groot N.N."/>
        </authorList>
    </citation>
    <scope>NUCLEOTIDE SEQUENCE [LARGE SCALE GENOMIC DNA]</scope>
    <source>
        <strain evidence="2 3">DSM 23042</strain>
    </source>
</reference>
<accession>A0A1H9PZM5</accession>
<dbReference type="InterPro" id="IPR004714">
    <property type="entry name" value="Cyt_oxidase_maturation_cbb3"/>
</dbReference>
<gene>
    <name evidence="2" type="ORF">SAMN04490244_101414</name>
</gene>
<evidence type="ECO:0000313" key="2">
    <source>
        <dbReference type="EMBL" id="SER53746.1"/>
    </source>
</evidence>
<sequence>MNVLAFLIPISVGLGLLGLGGFVWTLRARQYDDPDGDRMRILDERWDEAPKEDESRL</sequence>
<keyword evidence="1" id="KW-1133">Transmembrane helix</keyword>
<dbReference type="Proteomes" id="UP000198885">
    <property type="component" value="Unassembled WGS sequence"/>
</dbReference>
<name>A0A1H9PZM5_9RHOB</name>
<evidence type="ECO:0000256" key="1">
    <source>
        <dbReference type="SAM" id="Phobius"/>
    </source>
</evidence>
<keyword evidence="1" id="KW-0812">Transmembrane</keyword>
<dbReference type="EMBL" id="FOGU01000001">
    <property type="protein sequence ID" value="SER53746.1"/>
    <property type="molecule type" value="Genomic_DNA"/>
</dbReference>
<dbReference type="AlphaFoldDB" id="A0A1H9PZM5"/>
<dbReference type="NCBIfam" id="TIGR00847">
    <property type="entry name" value="ccoS"/>
    <property type="match status" value="1"/>
</dbReference>
<dbReference type="STRING" id="641238.SAMN04490244_101414"/>
<dbReference type="Pfam" id="PF03597">
    <property type="entry name" value="FixS"/>
    <property type="match status" value="1"/>
</dbReference>
<evidence type="ECO:0000313" key="3">
    <source>
        <dbReference type="Proteomes" id="UP000198885"/>
    </source>
</evidence>
<feature type="transmembrane region" description="Helical" evidence="1">
    <location>
        <begin position="6"/>
        <end position="26"/>
    </location>
</feature>
<organism evidence="2 3">
    <name type="scientific">Tranquillimonas rosea</name>
    <dbReference type="NCBI Taxonomy" id="641238"/>
    <lineage>
        <taxon>Bacteria</taxon>
        <taxon>Pseudomonadati</taxon>
        <taxon>Pseudomonadota</taxon>
        <taxon>Alphaproteobacteria</taxon>
        <taxon>Rhodobacterales</taxon>
        <taxon>Roseobacteraceae</taxon>
        <taxon>Tranquillimonas</taxon>
    </lineage>
</organism>
<protein>
    <submittedName>
        <fullName evidence="2">Cytochrome oxidase maturation protein, cbb3-type</fullName>
    </submittedName>
</protein>
<dbReference type="RefSeq" id="WP_092687567.1">
    <property type="nucleotide sequence ID" value="NZ_CBDDGO010000004.1"/>
</dbReference>
<dbReference type="OrthoDB" id="9802763at2"/>
<keyword evidence="1" id="KW-0472">Membrane</keyword>
<proteinExistence type="predicted"/>